<reference evidence="4 5" key="1">
    <citation type="journal article" date="2020" name="Microorganisms">
        <title>Osmotic Adaptation and Compatible Solute Biosynthesis of Phototrophic Bacteria as Revealed from Genome Analyses.</title>
        <authorList>
            <person name="Imhoff J.F."/>
            <person name="Rahn T."/>
            <person name="Kunzel S."/>
            <person name="Keller A."/>
            <person name="Neulinger S.C."/>
        </authorList>
    </citation>
    <scope>NUCLEOTIDE SEQUENCE [LARGE SCALE GENOMIC DNA]</scope>
    <source>
        <strain evidence="4 5">DSM 6210</strain>
    </source>
</reference>
<feature type="compositionally biased region" description="Low complexity" evidence="1">
    <location>
        <begin position="93"/>
        <end position="115"/>
    </location>
</feature>
<dbReference type="InterPro" id="IPR052344">
    <property type="entry name" value="Transposase-related"/>
</dbReference>
<dbReference type="InterPro" id="IPR004291">
    <property type="entry name" value="Transposase_IS66_central"/>
</dbReference>
<gene>
    <name evidence="4" type="ORF">CKO31_23720</name>
</gene>
<comment type="caution">
    <text evidence="4">The sequence shown here is derived from an EMBL/GenBank/DDBJ whole genome shotgun (WGS) entry which is preliminary data.</text>
</comment>
<evidence type="ECO:0000256" key="1">
    <source>
        <dbReference type="SAM" id="MobiDB-lite"/>
    </source>
</evidence>
<accession>A0ABS1CP22</accession>
<evidence type="ECO:0000256" key="2">
    <source>
        <dbReference type="SAM" id="Phobius"/>
    </source>
</evidence>
<proteinExistence type="predicted"/>
<organism evidence="4 5">
    <name type="scientific">Thiohalocapsa halophila</name>
    <dbReference type="NCBI Taxonomy" id="69359"/>
    <lineage>
        <taxon>Bacteria</taxon>
        <taxon>Pseudomonadati</taxon>
        <taxon>Pseudomonadota</taxon>
        <taxon>Gammaproteobacteria</taxon>
        <taxon>Chromatiales</taxon>
        <taxon>Chromatiaceae</taxon>
        <taxon>Thiohalocapsa</taxon>
    </lineage>
</organism>
<feature type="region of interest" description="Disordered" evidence="1">
    <location>
        <begin position="1"/>
        <end position="24"/>
    </location>
</feature>
<feature type="domain" description="Transposase IS66 central" evidence="3">
    <location>
        <begin position="259"/>
        <end position="444"/>
    </location>
</feature>
<dbReference type="PANTHER" id="PTHR33678:SF2">
    <property type="match status" value="1"/>
</dbReference>
<protein>
    <recommendedName>
        <fullName evidence="3">Transposase IS66 central domain-containing protein</fullName>
    </recommendedName>
</protein>
<feature type="transmembrane region" description="Helical" evidence="2">
    <location>
        <begin position="319"/>
        <end position="336"/>
    </location>
</feature>
<dbReference type="Pfam" id="PF03050">
    <property type="entry name" value="DDE_Tnp_IS66"/>
    <property type="match status" value="1"/>
</dbReference>
<dbReference type="EMBL" id="NRRV01000107">
    <property type="protein sequence ID" value="MBK1633694.1"/>
    <property type="molecule type" value="Genomic_DNA"/>
</dbReference>
<feature type="region of interest" description="Disordered" evidence="1">
    <location>
        <begin position="59"/>
        <end position="145"/>
    </location>
</feature>
<keyword evidence="2" id="KW-1133">Transmembrane helix</keyword>
<sequence>MWQDSAQTLRQSSLERRKAADMQLSDHDLRQLDEAYLESLSEAQARALLSKALADLKTARERLGQNPTNSSRPPSTRAPWEQVGADAPQIGQETSSAADEAGEADSAPDAGGVDDAPAKKSRTSSAAEPGRPGRRKGAPGHSRTQQLAIDAEVPHVPACCAGCAAALDDSSQSRAHNARYEIVADPARRRGQRFGGAADQARLLRAALRLWPLDACRARALRRGRGLDRYAERMASCRSDPGVVHLRAEPAHALGQRARVRELLSDWLGLSLSTATINQCVHEAARAVEPVVEQEILETVRNVELLYADETAWKEHGKLLWLWVFTCATATFFIVGRRTRAMVRRVLGEHFDNWLMSDGYAAYRDFDQRLRCLAHIIRKAHGLEDGFDQPAQRFGSHVLGVLETVIEGVYAARGGAPPAADLRAHYAPLLNALFDACRQAAESVSMAVQTRASSVNSAVDRHRAR</sequence>
<evidence type="ECO:0000313" key="4">
    <source>
        <dbReference type="EMBL" id="MBK1633694.1"/>
    </source>
</evidence>
<keyword evidence="2" id="KW-0812">Transmembrane</keyword>
<feature type="compositionally biased region" description="Basic and acidic residues" evidence="1">
    <location>
        <begin position="13"/>
        <end position="24"/>
    </location>
</feature>
<feature type="compositionally biased region" description="Polar residues" evidence="1">
    <location>
        <begin position="65"/>
        <end position="74"/>
    </location>
</feature>
<dbReference type="PANTHER" id="PTHR33678">
    <property type="entry name" value="BLL1576 PROTEIN"/>
    <property type="match status" value="1"/>
</dbReference>
<feature type="compositionally biased region" description="Polar residues" evidence="1">
    <location>
        <begin position="1"/>
        <end position="12"/>
    </location>
</feature>
<dbReference type="Proteomes" id="UP000748752">
    <property type="component" value="Unassembled WGS sequence"/>
</dbReference>
<keyword evidence="2" id="KW-0472">Membrane</keyword>
<keyword evidence="5" id="KW-1185">Reference proteome</keyword>
<evidence type="ECO:0000313" key="5">
    <source>
        <dbReference type="Proteomes" id="UP000748752"/>
    </source>
</evidence>
<evidence type="ECO:0000259" key="3">
    <source>
        <dbReference type="Pfam" id="PF03050"/>
    </source>
</evidence>
<name>A0ABS1CP22_9GAMM</name>